<evidence type="ECO:0000256" key="3">
    <source>
        <dbReference type="ARBA" id="ARBA00023125"/>
    </source>
</evidence>
<dbReference type="AlphaFoldDB" id="A0A4P6X500"/>
<feature type="domain" description="Type I restriction modification DNA specificity" evidence="5">
    <location>
        <begin position="25"/>
        <end position="205"/>
    </location>
</feature>
<evidence type="ECO:0000256" key="1">
    <source>
        <dbReference type="ARBA" id="ARBA00010923"/>
    </source>
</evidence>
<keyword evidence="7" id="KW-1185">Reference proteome</keyword>
<evidence type="ECO:0000313" key="7">
    <source>
        <dbReference type="Proteomes" id="UP000293912"/>
    </source>
</evidence>
<evidence type="ECO:0000259" key="5">
    <source>
        <dbReference type="Pfam" id="PF01420"/>
    </source>
</evidence>
<feature type="domain" description="Type I restriction modification DNA specificity" evidence="5">
    <location>
        <begin position="298"/>
        <end position="413"/>
    </location>
</feature>
<keyword evidence="3" id="KW-0238">DNA-binding</keyword>
<evidence type="ECO:0000313" key="6">
    <source>
        <dbReference type="EMBL" id="QBM28804.1"/>
    </source>
</evidence>
<organism evidence="6 7">
    <name type="scientific">Hydrogenophaga pseudoflava</name>
    <name type="common">Pseudomonas carboxydoflava</name>
    <dbReference type="NCBI Taxonomy" id="47421"/>
    <lineage>
        <taxon>Bacteria</taxon>
        <taxon>Pseudomonadati</taxon>
        <taxon>Pseudomonadota</taxon>
        <taxon>Betaproteobacteria</taxon>
        <taxon>Burkholderiales</taxon>
        <taxon>Comamonadaceae</taxon>
        <taxon>Hydrogenophaga</taxon>
    </lineage>
</organism>
<dbReference type="GO" id="GO:0003677">
    <property type="term" value="F:DNA binding"/>
    <property type="evidence" value="ECO:0007669"/>
    <property type="project" value="UniProtKB-KW"/>
</dbReference>
<evidence type="ECO:0000256" key="4">
    <source>
        <dbReference type="SAM" id="Coils"/>
    </source>
</evidence>
<protein>
    <submittedName>
        <fullName evidence="6">Type-1 restriction enzyme EcoKI specificity protein</fullName>
    </submittedName>
</protein>
<keyword evidence="2" id="KW-0680">Restriction system</keyword>
<dbReference type="KEGG" id="hpse:HPF_13975"/>
<dbReference type="Proteomes" id="UP000293912">
    <property type="component" value="Chromosome"/>
</dbReference>
<proteinExistence type="inferred from homology"/>
<accession>A0A4P6X500</accession>
<dbReference type="InterPro" id="IPR044946">
    <property type="entry name" value="Restrct_endonuc_typeI_TRD_sf"/>
</dbReference>
<dbReference type="Pfam" id="PF01420">
    <property type="entry name" value="Methylase_S"/>
    <property type="match status" value="2"/>
</dbReference>
<dbReference type="PANTHER" id="PTHR30408:SF12">
    <property type="entry name" value="TYPE I RESTRICTION ENZYME MJAVIII SPECIFICITY SUBUNIT"/>
    <property type="match status" value="1"/>
</dbReference>
<gene>
    <name evidence="6" type="primary">hsdS</name>
    <name evidence="6" type="ORF">HPF_13975</name>
</gene>
<dbReference type="PANTHER" id="PTHR30408">
    <property type="entry name" value="TYPE-1 RESTRICTION ENZYME ECOKI SPECIFICITY PROTEIN"/>
    <property type="match status" value="1"/>
</dbReference>
<dbReference type="InterPro" id="IPR052021">
    <property type="entry name" value="Type-I_RS_S_subunit"/>
</dbReference>
<dbReference type="InterPro" id="IPR000055">
    <property type="entry name" value="Restrct_endonuc_typeI_TRD"/>
</dbReference>
<dbReference type="EMBL" id="CP037867">
    <property type="protein sequence ID" value="QBM28804.1"/>
    <property type="molecule type" value="Genomic_DNA"/>
</dbReference>
<dbReference type="REBASE" id="306545">
    <property type="entry name" value="S.Hps1084ORF13970P"/>
</dbReference>
<dbReference type="CDD" id="cd17253">
    <property type="entry name" value="RMtype1_S_Eco933I-TRD2-CR2_like"/>
    <property type="match status" value="1"/>
</dbReference>
<dbReference type="Gene3D" id="1.10.287.1120">
    <property type="entry name" value="Bipartite methylase S protein"/>
    <property type="match status" value="2"/>
</dbReference>
<dbReference type="SUPFAM" id="SSF116734">
    <property type="entry name" value="DNA methylase specificity domain"/>
    <property type="match status" value="2"/>
</dbReference>
<keyword evidence="4" id="KW-0175">Coiled coil</keyword>
<comment type="similarity">
    <text evidence="1">Belongs to the type-I restriction system S methylase family.</text>
</comment>
<dbReference type="GO" id="GO:0009307">
    <property type="term" value="P:DNA restriction-modification system"/>
    <property type="evidence" value="ECO:0007669"/>
    <property type="project" value="UniProtKB-KW"/>
</dbReference>
<sequence length="435" mass="47526">MELNEPSAKYLVQGGLQQTEIGPIPLDWQVEPLAKVAEIRSGIAKNVNAVIADAIEVPYLRVANVQDGYLDLQEISTIRINREYLRRYSVLPFDVLMNEGGDIDKLGRGALWRGQIQPCVHQNHVFVVRCKPALAPQFLSAWSASPPARRYFLFAGKQTTNLASINKTSLGQLPVAMPRLREEQERIAQALADADALIASLEQLLSKKRQIKQGAMQELLTGQRRLPGFIDDWVPGVLGDALGELVAGVSVNSEANGTTEGAPSVLKTSAICDGQFDPTECKAIAKADVGRAQTTPRKDSLLVSRMNTPDLVGEVGYVDADYPLLFLPDRVWMAQAKHGSHVNMRWLVSLLSSAPYKQRIRDTATGTSGSMKNISKAALRSLPVHFPCGEEQTAIASVLSDMDAEITALEARLTKARQLKQGMAQALLTGRIRLV</sequence>
<evidence type="ECO:0000256" key="2">
    <source>
        <dbReference type="ARBA" id="ARBA00022747"/>
    </source>
</evidence>
<reference evidence="6 7" key="1">
    <citation type="submission" date="2019-03" db="EMBL/GenBank/DDBJ databases">
        <authorList>
            <person name="Sebastian G."/>
            <person name="Baumann P."/>
            <person name="Ruckert C."/>
            <person name="Kalinowski J."/>
            <person name="Nebel B."/>
            <person name="Takors R."/>
            <person name="Blombach B."/>
        </authorList>
    </citation>
    <scope>NUCLEOTIDE SEQUENCE [LARGE SCALE GENOMIC DNA]</scope>
    <source>
        <strain evidence="6 7">DSM 1084</strain>
    </source>
</reference>
<dbReference type="RefSeq" id="WP_133156929.1">
    <property type="nucleotide sequence ID" value="NZ_CP037867.1"/>
</dbReference>
<dbReference type="Gene3D" id="3.90.220.20">
    <property type="entry name" value="DNA methylase specificity domains"/>
    <property type="match status" value="2"/>
</dbReference>
<feature type="coiled-coil region" evidence="4">
    <location>
        <begin position="180"/>
        <end position="207"/>
    </location>
</feature>
<name>A0A4P6X500_HYDPS</name>